<evidence type="ECO:0000313" key="2">
    <source>
        <dbReference type="EMBL" id="GAX77742.1"/>
    </source>
</evidence>
<feature type="chain" id="PRO_5013077938" evidence="1">
    <location>
        <begin position="26"/>
        <end position="187"/>
    </location>
</feature>
<keyword evidence="1" id="KW-0732">Signal</keyword>
<dbReference type="Proteomes" id="UP000232323">
    <property type="component" value="Unassembled WGS sequence"/>
</dbReference>
<dbReference type="AlphaFoldDB" id="A0A250X4C2"/>
<dbReference type="OrthoDB" id="10563155at2759"/>
<proteinExistence type="predicted"/>
<comment type="caution">
    <text evidence="2">The sequence shown here is derived from an EMBL/GenBank/DDBJ whole genome shotgun (WGS) entry which is preliminary data.</text>
</comment>
<accession>A0A250X4C2</accession>
<evidence type="ECO:0000256" key="1">
    <source>
        <dbReference type="SAM" id="SignalP"/>
    </source>
</evidence>
<organism evidence="2 3">
    <name type="scientific">Chlamydomonas eustigma</name>
    <dbReference type="NCBI Taxonomy" id="1157962"/>
    <lineage>
        <taxon>Eukaryota</taxon>
        <taxon>Viridiplantae</taxon>
        <taxon>Chlorophyta</taxon>
        <taxon>core chlorophytes</taxon>
        <taxon>Chlorophyceae</taxon>
        <taxon>CS clade</taxon>
        <taxon>Chlamydomonadales</taxon>
        <taxon>Chlamydomonadaceae</taxon>
        <taxon>Chlamydomonas</taxon>
    </lineage>
</organism>
<keyword evidence="3" id="KW-1185">Reference proteome</keyword>
<protein>
    <submittedName>
        <fullName evidence="2">Uncharacterized protein</fullName>
    </submittedName>
</protein>
<dbReference type="EMBL" id="BEGY01000027">
    <property type="protein sequence ID" value="GAX77742.1"/>
    <property type="molecule type" value="Genomic_DNA"/>
</dbReference>
<reference evidence="2 3" key="1">
    <citation type="submission" date="2017-08" db="EMBL/GenBank/DDBJ databases">
        <title>Acidophilic green algal genome provides insights into adaptation to an acidic environment.</title>
        <authorList>
            <person name="Hirooka S."/>
            <person name="Hirose Y."/>
            <person name="Kanesaki Y."/>
            <person name="Higuchi S."/>
            <person name="Fujiwara T."/>
            <person name="Onuma R."/>
            <person name="Era A."/>
            <person name="Ohbayashi R."/>
            <person name="Uzuka A."/>
            <person name="Nozaki H."/>
            <person name="Yoshikawa H."/>
            <person name="Miyagishima S.Y."/>
        </authorList>
    </citation>
    <scope>NUCLEOTIDE SEQUENCE [LARGE SCALE GENOMIC DNA]</scope>
    <source>
        <strain evidence="2 3">NIES-2499</strain>
    </source>
</reference>
<evidence type="ECO:0000313" key="3">
    <source>
        <dbReference type="Proteomes" id="UP000232323"/>
    </source>
</evidence>
<feature type="signal peptide" evidence="1">
    <location>
        <begin position="1"/>
        <end position="25"/>
    </location>
</feature>
<gene>
    <name evidence="2" type="ORF">CEUSTIGMA_g5185.t1</name>
</gene>
<sequence length="187" mass="20695">MATNNIYTVLLFFLTTYSLPMFSSSATPATLIIALDREQRAVVTYVGNFLTKMLTELNSGSLKSPEHVRAHLLPYLGGLPALDALLIDDMNNGTCSVCYRSNETRSSLLNLRNLLTAEQLEAYDEQSACYHTLTNRIMEKLPVNDRGDILLPAGGIESDSQTKSIMESLFKSKQYNAVSCRAQAMQS</sequence>
<name>A0A250X4C2_9CHLO</name>